<reference evidence="3" key="1">
    <citation type="submission" date="2017-06" db="EMBL/GenBank/DDBJ databases">
        <authorList>
            <person name="Varghese N."/>
            <person name="Submissions S."/>
        </authorList>
    </citation>
    <scope>NUCLEOTIDE SEQUENCE [LARGE SCALE GENOMIC DNA]</scope>
    <source>
        <strain evidence="3">DSM 11116</strain>
    </source>
</reference>
<keyword evidence="3" id="KW-1185">Reference proteome</keyword>
<dbReference type="SUPFAM" id="SSF74653">
    <property type="entry name" value="TolA/TonB C-terminal domain"/>
    <property type="match status" value="1"/>
</dbReference>
<dbReference type="Gene3D" id="3.30.1150.10">
    <property type="match status" value="1"/>
</dbReference>
<evidence type="ECO:0000259" key="1">
    <source>
        <dbReference type="Pfam" id="PF03544"/>
    </source>
</evidence>
<dbReference type="EMBL" id="FYEW01000002">
    <property type="protein sequence ID" value="SNC76417.1"/>
    <property type="molecule type" value="Genomic_DNA"/>
</dbReference>
<dbReference type="GO" id="GO:0055085">
    <property type="term" value="P:transmembrane transport"/>
    <property type="evidence" value="ECO:0007669"/>
    <property type="project" value="InterPro"/>
</dbReference>
<dbReference type="GO" id="GO:0031992">
    <property type="term" value="F:energy transducer activity"/>
    <property type="evidence" value="ECO:0007669"/>
    <property type="project" value="TreeGrafter"/>
</dbReference>
<organism evidence="2 3">
    <name type="scientific">Hymenobacter gelipurpurascens</name>
    <dbReference type="NCBI Taxonomy" id="89968"/>
    <lineage>
        <taxon>Bacteria</taxon>
        <taxon>Pseudomonadati</taxon>
        <taxon>Bacteroidota</taxon>
        <taxon>Cytophagia</taxon>
        <taxon>Cytophagales</taxon>
        <taxon>Hymenobacteraceae</taxon>
        <taxon>Hymenobacter</taxon>
    </lineage>
</organism>
<proteinExistence type="predicted"/>
<feature type="domain" description="TonB C-terminal" evidence="1">
    <location>
        <begin position="187"/>
        <end position="250"/>
    </location>
</feature>
<protein>
    <submittedName>
        <fullName evidence="2">Protein TonB</fullName>
    </submittedName>
</protein>
<dbReference type="PANTHER" id="PTHR33446">
    <property type="entry name" value="PROTEIN TONB-RELATED"/>
    <property type="match status" value="1"/>
</dbReference>
<dbReference type="AlphaFoldDB" id="A0A212UDU5"/>
<name>A0A212UDU5_9BACT</name>
<gene>
    <name evidence="2" type="ORF">SAMN06265337_3375</name>
</gene>
<dbReference type="GO" id="GO:0098797">
    <property type="term" value="C:plasma membrane protein complex"/>
    <property type="evidence" value="ECO:0007669"/>
    <property type="project" value="TreeGrafter"/>
</dbReference>
<accession>A0A212UDU5</accession>
<evidence type="ECO:0000313" key="3">
    <source>
        <dbReference type="Proteomes" id="UP000198131"/>
    </source>
</evidence>
<dbReference type="OrthoDB" id="1039448at2"/>
<evidence type="ECO:0000313" key="2">
    <source>
        <dbReference type="EMBL" id="SNC76417.1"/>
    </source>
</evidence>
<dbReference type="Proteomes" id="UP000198131">
    <property type="component" value="Unassembled WGS sequence"/>
</dbReference>
<sequence>MLPLPILNVRLNACHEDWQQMTPVALGHHCAQCNRLVLDFTTSTQADLTAAFRNSPDGRVCGRFRPEQLAPRPLLRQKLRRFLVALVLVCGLGLSGQEVLAQVRKSTQQSALRLKKQVAFQVPEQSTQPLADNTIGIVGLPESSTSHSADSPYTHVEQMPQFKGGAEAMQKFIAQHLRIPSTDPSFEGRVFVKFIVTKTGSLQAIEIAKGLYPSVDTEALRVVGLMNGKFEPGRQSGQKVDVYFVLPLTFQKTKAPSSSHKK</sequence>
<dbReference type="InterPro" id="IPR051045">
    <property type="entry name" value="TonB-dependent_transducer"/>
</dbReference>
<dbReference type="InterPro" id="IPR037682">
    <property type="entry name" value="TonB_C"/>
</dbReference>
<dbReference type="Pfam" id="PF03544">
    <property type="entry name" value="TonB_C"/>
    <property type="match status" value="1"/>
</dbReference>
<dbReference type="PANTHER" id="PTHR33446:SF2">
    <property type="entry name" value="PROTEIN TONB"/>
    <property type="match status" value="1"/>
</dbReference>